<accession>B0BZU3</accession>
<dbReference type="Proteomes" id="UP000000268">
    <property type="component" value="Chromosome"/>
</dbReference>
<proteinExistence type="predicted"/>
<reference evidence="1 2" key="1">
    <citation type="journal article" date="2008" name="Proc. Natl. Acad. Sci. U.S.A.">
        <title>Niche adaptation and genome expansion in the chlorophyll d-producing cyanobacterium Acaryochloris marina.</title>
        <authorList>
            <person name="Swingley W.D."/>
            <person name="Chen M."/>
            <person name="Cheung P.C."/>
            <person name="Conrad A.L."/>
            <person name="Dejesa L.C."/>
            <person name="Hao J."/>
            <person name="Honchak B.M."/>
            <person name="Karbach L.E."/>
            <person name="Kurdoglu A."/>
            <person name="Lahiri S."/>
            <person name="Mastrian S.D."/>
            <person name="Miyashita H."/>
            <person name="Page L."/>
            <person name="Ramakrishna P."/>
            <person name="Satoh S."/>
            <person name="Sattley W.M."/>
            <person name="Shimada Y."/>
            <person name="Taylor H.L."/>
            <person name="Tomo T."/>
            <person name="Tsuchiya T."/>
            <person name="Wang Z.T."/>
            <person name="Raymond J."/>
            <person name="Mimuro M."/>
            <person name="Blankenship R.E."/>
            <person name="Touchman J.W."/>
        </authorList>
    </citation>
    <scope>NUCLEOTIDE SEQUENCE [LARGE SCALE GENOMIC DNA]</scope>
    <source>
        <strain evidence="2">MBIC 11017</strain>
    </source>
</reference>
<dbReference type="AlphaFoldDB" id="B0BZU3"/>
<evidence type="ECO:0000313" key="1">
    <source>
        <dbReference type="EMBL" id="ABW27153.1"/>
    </source>
</evidence>
<dbReference type="KEGG" id="amr:AM1_2138"/>
<keyword evidence="2" id="KW-1185">Reference proteome</keyword>
<dbReference type="STRING" id="329726.AM1_2138"/>
<sequence>MISCERLGRSENGSNLRLHQMLDQLRESLKLGSGRGKRLQ</sequence>
<name>B0BZU3_ACAM1</name>
<dbReference type="EMBL" id="CP000828">
    <property type="protein sequence ID" value="ABW27153.1"/>
    <property type="molecule type" value="Genomic_DNA"/>
</dbReference>
<gene>
    <name evidence="1" type="ordered locus">AM1_2138</name>
</gene>
<evidence type="ECO:0000313" key="2">
    <source>
        <dbReference type="Proteomes" id="UP000000268"/>
    </source>
</evidence>
<dbReference type="HOGENOM" id="CLU_3283110_0_0_3"/>
<protein>
    <recommendedName>
        <fullName evidence="3">Transposase</fullName>
    </recommendedName>
</protein>
<organism evidence="1 2">
    <name type="scientific">Acaryochloris marina (strain MBIC 11017)</name>
    <dbReference type="NCBI Taxonomy" id="329726"/>
    <lineage>
        <taxon>Bacteria</taxon>
        <taxon>Bacillati</taxon>
        <taxon>Cyanobacteriota</taxon>
        <taxon>Cyanophyceae</taxon>
        <taxon>Acaryochloridales</taxon>
        <taxon>Acaryochloridaceae</taxon>
        <taxon>Acaryochloris</taxon>
    </lineage>
</organism>
<evidence type="ECO:0008006" key="3">
    <source>
        <dbReference type="Google" id="ProtNLM"/>
    </source>
</evidence>